<sequence length="175" mass="19646">MPTGLSLFCSAVKAFFASQSTLVEIDPSSRRMRRFPRTGTCVTAVFGSKREAALAVSAASPFIAQSINKDGAQFRAVIEMPTFAAANNLVHRTDLKMRFYYFIAGEISLPKDVTMLIWFGMPYGTFYKITFEEQTSSDHFGLWINDFPLMGTRLYCEPRLVLFCSLNVDTVPLHT</sequence>
<reference evidence="2" key="1">
    <citation type="journal article" date="2008" name="Nat. Genet.">
        <title>The Pristionchus pacificus genome provides a unique perspective on nematode lifestyle and parasitism.</title>
        <authorList>
            <person name="Dieterich C."/>
            <person name="Clifton S.W."/>
            <person name="Schuster L.N."/>
            <person name="Chinwalla A."/>
            <person name="Delehaunty K."/>
            <person name="Dinkelacker I."/>
            <person name="Fulton L."/>
            <person name="Fulton R."/>
            <person name="Godfrey J."/>
            <person name="Minx P."/>
            <person name="Mitreva M."/>
            <person name="Roeseler W."/>
            <person name="Tian H."/>
            <person name="Witte H."/>
            <person name="Yang S.P."/>
            <person name="Wilson R.K."/>
            <person name="Sommer R.J."/>
        </authorList>
    </citation>
    <scope>NUCLEOTIDE SEQUENCE [LARGE SCALE GENOMIC DNA]</scope>
    <source>
        <strain evidence="2">PS312</strain>
    </source>
</reference>
<accession>A0A2A6CAC7</accession>
<gene>
    <name evidence="1" type="primary">WBGene00277353</name>
</gene>
<reference evidence="1" key="2">
    <citation type="submission" date="2022-06" db="UniProtKB">
        <authorList>
            <consortium name="EnsemblMetazoa"/>
        </authorList>
    </citation>
    <scope>IDENTIFICATION</scope>
    <source>
        <strain evidence="1">PS312</strain>
    </source>
</reference>
<dbReference type="Proteomes" id="UP000005239">
    <property type="component" value="Unassembled WGS sequence"/>
</dbReference>
<name>A0A2A6CAC7_PRIPA</name>
<proteinExistence type="predicted"/>
<evidence type="ECO:0000313" key="2">
    <source>
        <dbReference type="Proteomes" id="UP000005239"/>
    </source>
</evidence>
<organism evidence="1 2">
    <name type="scientific">Pristionchus pacificus</name>
    <name type="common">Parasitic nematode worm</name>
    <dbReference type="NCBI Taxonomy" id="54126"/>
    <lineage>
        <taxon>Eukaryota</taxon>
        <taxon>Metazoa</taxon>
        <taxon>Ecdysozoa</taxon>
        <taxon>Nematoda</taxon>
        <taxon>Chromadorea</taxon>
        <taxon>Rhabditida</taxon>
        <taxon>Rhabditina</taxon>
        <taxon>Diplogasteromorpha</taxon>
        <taxon>Diplogasteroidea</taxon>
        <taxon>Neodiplogasteridae</taxon>
        <taxon>Pristionchus</taxon>
    </lineage>
</organism>
<dbReference type="EnsemblMetazoa" id="PPA38984.1">
    <property type="protein sequence ID" value="PPA38984.1"/>
    <property type="gene ID" value="WBGene00277353"/>
</dbReference>
<evidence type="ECO:0000313" key="1">
    <source>
        <dbReference type="EnsemblMetazoa" id="PPA38984.1"/>
    </source>
</evidence>
<dbReference type="AlphaFoldDB" id="A0A2A6CAC7"/>
<protein>
    <submittedName>
        <fullName evidence="1">Uncharacterized protein</fullName>
    </submittedName>
</protein>
<accession>A0A8R1Z1Z4</accession>
<keyword evidence="2" id="KW-1185">Reference proteome</keyword>